<evidence type="ECO:0000313" key="2">
    <source>
        <dbReference type="EMBL" id="EFU68661.1"/>
    </source>
</evidence>
<name>E6KV96_9PAST</name>
<keyword evidence="3" id="KW-1185">Reference proteome</keyword>
<accession>E6KV96</accession>
<dbReference type="AlphaFoldDB" id="E6KV96"/>
<feature type="transmembrane region" description="Helical" evidence="1">
    <location>
        <begin position="350"/>
        <end position="371"/>
    </location>
</feature>
<keyword evidence="1" id="KW-1133">Transmembrane helix</keyword>
<dbReference type="EMBL" id="AEPS01000001">
    <property type="protein sequence ID" value="EFU68661.1"/>
    <property type="molecule type" value="Genomic_DNA"/>
</dbReference>
<evidence type="ECO:0000256" key="1">
    <source>
        <dbReference type="SAM" id="Phobius"/>
    </source>
</evidence>
<organism evidence="2 3">
    <name type="scientific">Aggregatibacter segnis ATCC 33393</name>
    <dbReference type="NCBI Taxonomy" id="888057"/>
    <lineage>
        <taxon>Bacteria</taxon>
        <taxon>Pseudomonadati</taxon>
        <taxon>Pseudomonadota</taxon>
        <taxon>Gammaproteobacteria</taxon>
        <taxon>Pasteurellales</taxon>
        <taxon>Pasteurellaceae</taxon>
        <taxon>Aggregatibacter</taxon>
    </lineage>
</organism>
<keyword evidence="1" id="KW-0812">Transmembrane</keyword>
<keyword evidence="1" id="KW-0472">Membrane</keyword>
<dbReference type="Proteomes" id="UP000032871">
    <property type="component" value="Unassembled WGS sequence"/>
</dbReference>
<protein>
    <submittedName>
        <fullName evidence="2">Uncharacterized protein</fullName>
    </submittedName>
</protein>
<gene>
    <name evidence="2" type="ORF">HMPREF9064_0078</name>
</gene>
<reference evidence="2 3" key="1">
    <citation type="submission" date="2010-12" db="EMBL/GenBank/DDBJ databases">
        <authorList>
            <person name="Muzny D."/>
            <person name="Qin X."/>
            <person name="Deng J."/>
            <person name="Jiang H."/>
            <person name="Liu Y."/>
            <person name="Qu J."/>
            <person name="Song X.-Z."/>
            <person name="Zhang L."/>
            <person name="Thornton R."/>
            <person name="Coyle M."/>
            <person name="Francisco L."/>
            <person name="Jackson L."/>
            <person name="Javaid M."/>
            <person name="Korchina V."/>
            <person name="Kovar C."/>
            <person name="Mata R."/>
            <person name="Mathew T."/>
            <person name="Ngo R."/>
            <person name="Nguyen L."/>
            <person name="Nguyen N."/>
            <person name="Okwuonu G."/>
            <person name="Ongeri F."/>
            <person name="Pham C."/>
            <person name="Simmons D."/>
            <person name="Wilczek-Boney K."/>
            <person name="Hale W."/>
            <person name="Jakkamsetti A."/>
            <person name="Pham P."/>
            <person name="Ruth R."/>
            <person name="San Lucas F."/>
            <person name="Warren J."/>
            <person name="Zhang J."/>
            <person name="Zhao Z."/>
            <person name="Zhou C."/>
            <person name="Zhu D."/>
            <person name="Lee S."/>
            <person name="Bess C."/>
            <person name="Blankenburg K."/>
            <person name="Forbes L."/>
            <person name="Fu Q."/>
            <person name="Gubbala S."/>
            <person name="Hirani K."/>
            <person name="Jayaseelan J.C."/>
            <person name="Lara F."/>
            <person name="Munidasa M."/>
            <person name="Palculict T."/>
            <person name="Patil S."/>
            <person name="Pu L.-L."/>
            <person name="Saada N."/>
            <person name="Tang L."/>
            <person name="Weissenberger G."/>
            <person name="Zhu Y."/>
            <person name="Hemphill L."/>
            <person name="Shang Y."/>
            <person name="Youmans B."/>
            <person name="Ayvaz T."/>
            <person name="Ross M."/>
            <person name="Santibanez J."/>
            <person name="Aqrawi P."/>
            <person name="Gross S."/>
            <person name="Joshi V."/>
            <person name="Fowler G."/>
            <person name="Nazareth L."/>
            <person name="Reid J."/>
            <person name="Worley K."/>
            <person name="Petrosino J."/>
            <person name="Highlander S."/>
            <person name="Gibbs R."/>
        </authorList>
    </citation>
    <scope>NUCLEOTIDE SEQUENCE [LARGE SCALE GENOMIC DNA]</scope>
    <source>
        <strain evidence="2 3">ATCC 33393</strain>
    </source>
</reference>
<proteinExistence type="predicted"/>
<comment type="caution">
    <text evidence="2">The sequence shown here is derived from an EMBL/GenBank/DDBJ whole genome shotgun (WGS) entry which is preliminary data.</text>
</comment>
<sequence length="376" mass="44701">MFSHKYSIFVSVLRNLLTAIILKTPHFILREINFTRQIKRNLKMMRSFILGYEKRIKDESQTKIDIHINLWRYRASNNNDIIIDFGFMIHDIKKVNKIIFFTPLKINQVLDLGGKIFNSNTISDAIFNERCEISNTYPKRRKVIKHGDYDSRNNKTEENDVFMIYSLKIDRDDNSQLQFNNKDNYSQIHINTSEILSDEEVEFHPDLEQVKKYYFRFRIHAKKGTKIIQNENERINPLQDISLRTTELIDFRINDLRSCSDEIKECFLKMPIFSINKVHYLIIRNSTDEFITVGDIKVKSRILENEVWKDYIKINDIDMIAYHFKNDSDDAFSFEKLARFKYPLNVGKRVMVYVGIIISISLISSGIFEIIKKYLI</sequence>
<evidence type="ECO:0000313" key="3">
    <source>
        <dbReference type="Proteomes" id="UP000032871"/>
    </source>
</evidence>
<dbReference type="HOGENOM" id="CLU_849229_0_0_6"/>